<keyword evidence="1 4" id="KW-0349">Heme</keyword>
<dbReference type="GO" id="GO:0046872">
    <property type="term" value="F:metal ion binding"/>
    <property type="evidence" value="ECO:0007669"/>
    <property type="project" value="UniProtKB-KW"/>
</dbReference>
<dbReference type="PROSITE" id="PS51007">
    <property type="entry name" value="CYTC"/>
    <property type="match status" value="1"/>
</dbReference>
<dbReference type="PANTHER" id="PTHR35008:SF4">
    <property type="entry name" value="BLL4482 PROTEIN"/>
    <property type="match status" value="1"/>
</dbReference>
<dbReference type="SUPFAM" id="SSF46626">
    <property type="entry name" value="Cytochrome c"/>
    <property type="match status" value="1"/>
</dbReference>
<dbReference type="Proteomes" id="UP000501991">
    <property type="component" value="Chromosome"/>
</dbReference>
<keyword evidence="3 4" id="KW-0408">Iron</keyword>
<dbReference type="InterPro" id="IPR051459">
    <property type="entry name" value="Cytochrome_c-type_DH"/>
</dbReference>
<dbReference type="AlphaFoldDB" id="A0A6C1B2Y0"/>
<evidence type="ECO:0000259" key="5">
    <source>
        <dbReference type="PROSITE" id="PS51007"/>
    </source>
</evidence>
<gene>
    <name evidence="6" type="ORF">G3580_09855</name>
</gene>
<dbReference type="InterPro" id="IPR009056">
    <property type="entry name" value="Cyt_c-like_dom"/>
</dbReference>
<dbReference type="Pfam" id="PF13442">
    <property type="entry name" value="Cytochrome_CBB3"/>
    <property type="match status" value="1"/>
</dbReference>
<evidence type="ECO:0000256" key="3">
    <source>
        <dbReference type="ARBA" id="ARBA00023004"/>
    </source>
</evidence>
<proteinExistence type="predicted"/>
<keyword evidence="7" id="KW-1185">Reference proteome</keyword>
<evidence type="ECO:0000256" key="1">
    <source>
        <dbReference type="ARBA" id="ARBA00022617"/>
    </source>
</evidence>
<dbReference type="EMBL" id="CP048836">
    <property type="protein sequence ID" value="QID17917.1"/>
    <property type="molecule type" value="Genomic_DNA"/>
</dbReference>
<evidence type="ECO:0000313" key="7">
    <source>
        <dbReference type="Proteomes" id="UP000501991"/>
    </source>
</evidence>
<reference evidence="6 7" key="1">
    <citation type="submission" date="2020-02" db="EMBL/GenBank/DDBJ databases">
        <title>Nitrogenibacter mangrovi gen. nov., sp. nov. isolated from mangrove sediment, a denitrifying betaproteobacterium.</title>
        <authorList>
            <person name="Liao H."/>
            <person name="Tian Y."/>
        </authorList>
    </citation>
    <scope>NUCLEOTIDE SEQUENCE [LARGE SCALE GENOMIC DNA]</scope>
    <source>
        <strain evidence="6 7">M9-3-2</strain>
    </source>
</reference>
<protein>
    <submittedName>
        <fullName evidence="6">Cytochrome c</fullName>
    </submittedName>
</protein>
<dbReference type="GO" id="GO:0020037">
    <property type="term" value="F:heme binding"/>
    <property type="evidence" value="ECO:0007669"/>
    <property type="project" value="InterPro"/>
</dbReference>
<evidence type="ECO:0000256" key="4">
    <source>
        <dbReference type="PROSITE-ProRule" id="PRU00433"/>
    </source>
</evidence>
<accession>A0A6C1B2Y0</accession>
<evidence type="ECO:0000313" key="6">
    <source>
        <dbReference type="EMBL" id="QID17917.1"/>
    </source>
</evidence>
<name>A0A6C1B2Y0_9RHOO</name>
<dbReference type="SUPFAM" id="SSF110296">
    <property type="entry name" value="Oligoxyloglucan reducing end-specific cellobiohydrolase"/>
    <property type="match status" value="1"/>
</dbReference>
<dbReference type="PANTHER" id="PTHR35008">
    <property type="entry name" value="BLL4482 PROTEIN-RELATED"/>
    <property type="match status" value="1"/>
</dbReference>
<organism evidence="6 7">
    <name type="scientific">Nitrogeniibacter mangrovi</name>
    <dbReference type="NCBI Taxonomy" id="2016596"/>
    <lineage>
        <taxon>Bacteria</taxon>
        <taxon>Pseudomonadati</taxon>
        <taxon>Pseudomonadota</taxon>
        <taxon>Betaproteobacteria</taxon>
        <taxon>Rhodocyclales</taxon>
        <taxon>Zoogloeaceae</taxon>
        <taxon>Nitrogeniibacter</taxon>
    </lineage>
</organism>
<dbReference type="InterPro" id="IPR036909">
    <property type="entry name" value="Cyt_c-like_dom_sf"/>
</dbReference>
<dbReference type="RefSeq" id="WP_173765080.1">
    <property type="nucleotide sequence ID" value="NZ_CP048836.1"/>
</dbReference>
<dbReference type="Gene3D" id="1.10.760.10">
    <property type="entry name" value="Cytochrome c-like domain"/>
    <property type="match status" value="1"/>
</dbReference>
<sequence>MAQSGQAAGALNNGFGGQVILHLARNGDTLTAATSADKLFVSQDDGRHWRPLGGYPAPQTAAERHGEQLYTTNCQACHGDHGIGESPAPGKTSLAPALDETAHAWHHTDEQLEKVILEGLPSPSRMPAWSGTLTPTDARDLIAYMKSLWDARALRCQGPKHMSPECRR</sequence>
<keyword evidence="2 4" id="KW-0479">Metal-binding</keyword>
<feature type="domain" description="Cytochrome c" evidence="5">
    <location>
        <begin position="61"/>
        <end position="149"/>
    </location>
</feature>
<dbReference type="KEGG" id="azq:G3580_09855"/>
<evidence type="ECO:0000256" key="2">
    <source>
        <dbReference type="ARBA" id="ARBA00022723"/>
    </source>
</evidence>
<dbReference type="GO" id="GO:0009055">
    <property type="term" value="F:electron transfer activity"/>
    <property type="evidence" value="ECO:0007669"/>
    <property type="project" value="InterPro"/>
</dbReference>